<dbReference type="Proteomes" id="UP001642720">
    <property type="component" value="Unassembled WGS sequence"/>
</dbReference>
<dbReference type="InterPro" id="IPR027417">
    <property type="entry name" value="P-loop_NTPase"/>
</dbReference>
<dbReference type="SMART" id="SM00382">
    <property type="entry name" value="AAA"/>
    <property type="match status" value="3"/>
</dbReference>
<dbReference type="GeneID" id="300581155"/>
<dbReference type="PANTHER" id="PTHR43392:SF2">
    <property type="entry name" value="AAA-TYPE ATPASE FAMILY PROTEIN _ ANKYRIN REPEAT FAMILY PROTEIN"/>
    <property type="match status" value="1"/>
</dbReference>
<feature type="compositionally biased region" description="Basic and acidic residues" evidence="4">
    <location>
        <begin position="210"/>
        <end position="225"/>
    </location>
</feature>
<dbReference type="Pfam" id="PF00004">
    <property type="entry name" value="AAA"/>
    <property type="match status" value="2"/>
</dbReference>
<keyword evidence="7" id="KW-1185">Reference proteome</keyword>
<dbReference type="PANTHER" id="PTHR43392">
    <property type="entry name" value="AAA-TYPE ATPASE FAMILY PROTEIN / ANKYRIN REPEAT FAMILY PROTEIN"/>
    <property type="match status" value="1"/>
</dbReference>
<evidence type="ECO:0000256" key="3">
    <source>
        <dbReference type="ARBA" id="ARBA00022840"/>
    </source>
</evidence>
<dbReference type="RefSeq" id="XP_073554736.1">
    <property type="nucleotide sequence ID" value="XM_073706705.1"/>
</dbReference>
<dbReference type="PRINTS" id="PR00819">
    <property type="entry name" value="CBXCFQXSUPER"/>
</dbReference>
<feature type="compositionally biased region" description="Acidic residues" evidence="4">
    <location>
        <begin position="191"/>
        <end position="209"/>
    </location>
</feature>
<evidence type="ECO:0000256" key="1">
    <source>
        <dbReference type="ARBA" id="ARBA00010378"/>
    </source>
</evidence>
<feature type="domain" description="AAA+ ATPase" evidence="5">
    <location>
        <begin position="884"/>
        <end position="1024"/>
    </location>
</feature>
<feature type="compositionally biased region" description="Basic and acidic residues" evidence="4">
    <location>
        <begin position="147"/>
        <end position="157"/>
    </location>
</feature>
<dbReference type="InterPro" id="IPR050773">
    <property type="entry name" value="CbxX/CfxQ_RuBisCO_ESX"/>
</dbReference>
<evidence type="ECO:0000256" key="2">
    <source>
        <dbReference type="ARBA" id="ARBA00022741"/>
    </source>
</evidence>
<reference evidence="6 7" key="1">
    <citation type="submission" date="2018-01" db="EMBL/GenBank/DDBJ databases">
        <title>Genome characterization of the sugarcane-associated fungus Trichoderma ghanense CCMA-1212 and their application in lignocelulose bioconversion.</title>
        <authorList>
            <person name="Steindorff A.S."/>
            <person name="Mendes T.D."/>
            <person name="Vilela E.S.D."/>
            <person name="Rodrigues D.S."/>
            <person name="Formighieri E.F."/>
            <person name="Melo I.S."/>
            <person name="Favaro L.C.L."/>
        </authorList>
    </citation>
    <scope>NUCLEOTIDE SEQUENCE [LARGE SCALE GENOMIC DNA]</scope>
    <source>
        <strain evidence="6 7">CCMA-1212</strain>
    </source>
</reference>
<keyword evidence="3" id="KW-0067">ATP-binding</keyword>
<dbReference type="InterPro" id="IPR003959">
    <property type="entry name" value="ATPase_AAA_core"/>
</dbReference>
<feature type="domain" description="AAA+ ATPase" evidence="5">
    <location>
        <begin position="332"/>
        <end position="460"/>
    </location>
</feature>
<dbReference type="InterPro" id="IPR041627">
    <property type="entry name" value="AAA_lid_6"/>
</dbReference>
<gene>
    <name evidence="6" type="ORF">CCMA1212_009630</name>
</gene>
<feature type="compositionally biased region" description="Polar residues" evidence="4">
    <location>
        <begin position="65"/>
        <end position="74"/>
    </location>
</feature>
<evidence type="ECO:0000313" key="6">
    <source>
        <dbReference type="EMBL" id="TFA98534.1"/>
    </source>
</evidence>
<comment type="caution">
    <text evidence="6">The sequence shown here is derived from an EMBL/GenBank/DDBJ whole genome shotgun (WGS) entry which is preliminary data.</text>
</comment>
<dbReference type="SUPFAM" id="SSF52540">
    <property type="entry name" value="P-loop containing nucleoside triphosphate hydrolases"/>
    <property type="match status" value="3"/>
</dbReference>
<comment type="similarity">
    <text evidence="1">Belongs to the CbxX/CfxQ family.</text>
</comment>
<dbReference type="InterPro" id="IPR003593">
    <property type="entry name" value="AAA+_ATPase"/>
</dbReference>
<sequence length="1131" mass="125909">MHVSSSLVFRFHILILSPNAKEVIDRHPHTKRNDVETSDSAEGSHQALQPQTLDQKPEDIGSEHSWMTPSTSSSEDADQSDDGAVVIMSSRVGKKTATDIVSVADEQPSSHPNGEIVRSDQDGRGLNGAAQTEPELQPIYDMNSADTEAKDGDKGASETEDGNNEDQTTADIKGNDDPAPDKEAGQSMLQDEAENEERDEDEEGDEAEGKDENKETESSLSKEPETNPAEIELPNSPYFNPFDAPGADVGTGSRRGSIDGIPPLEDEAHVEPFVGSPANREWTRRKEQLGEKNEALDKVMEMVGLEAAKAAFLEVKDMIDASRSRKGHLKRQALNMVIMGNPGTGKRTLARLYHEFLHSCGVWGKGFVRATFEERSGHTLKERADILALQDCTTRGVVYISEAEFVDNDARAYFMEILKEMPGDVIVVLSGSFERMPVVLGSSPVARWLFPRLLRIEDYNDDELRRLFVQMVKRDSFKMEQGPQGPFARIVAQRAGRGRGEAGFGNVRELQLSYQKMRERHGTRMRQRLLEIEDSWTEPVLDENLLTGEDLIGPEPEDVRTKSKAWKELQKMAGLDEIKDAVDQLLNRAKVNYHREITGMKLLKTSLNRVFIGPPGTGKTTVAKLYGQILADIGLVPSREVIYKAPGDFLSQFIGESESKTSAILDSAKGKVLIIDDAHMFYHGGKLGSNETDEFRLACIDVLVSKIHNRPGDDRCVILVGYPDRMEDMFQKCNPGLRRRFPLEEAFRLDDYDDDRLNEILDLKMEEDGIKATPAAIKVAAEVLRRARDRPNFGNGGDVVNFLNQAKARHRARVSGTMNADMMEVVLEPEDFDPAHDRGATAAERCRAHFDGLIGFEDTIKRFESYQRIAENLRLKNKDPRGIIPFNYVFKGPPGTGKTHTARIIGRIFYDMGFLSTSEVIECSATDLTGKFVGHTGPKVVELFERSLGKVLFIDEAYRLGFGGRESFANEAIGEIVDCMTKPRYYRKMVIVLAGYTQDMDLLLKVNAGLRGRFATEINFSPMSPESALRHLCELLAKQDIELLEDEDGLDGGGREAMMGLFVELAETKGWSNGRDMQTFAGVVTEYVYGNLDASGRGLVITAEELVRLMDDMLQQRIRGELASDLDPHAT</sequence>
<dbReference type="Gene3D" id="1.10.8.60">
    <property type="match status" value="2"/>
</dbReference>
<dbReference type="InterPro" id="IPR000641">
    <property type="entry name" value="CbxX/CfxQ"/>
</dbReference>
<dbReference type="Gene3D" id="3.40.50.300">
    <property type="entry name" value="P-loop containing nucleotide triphosphate hydrolases"/>
    <property type="match status" value="3"/>
</dbReference>
<accession>A0ABY2GRI2</accession>
<keyword evidence="2" id="KW-0547">Nucleotide-binding</keyword>
<dbReference type="EMBL" id="PPTA01000019">
    <property type="protein sequence ID" value="TFA98534.1"/>
    <property type="molecule type" value="Genomic_DNA"/>
</dbReference>
<feature type="domain" description="AAA+ ATPase" evidence="5">
    <location>
        <begin position="605"/>
        <end position="751"/>
    </location>
</feature>
<feature type="region of interest" description="Disordered" evidence="4">
    <location>
        <begin position="103"/>
        <end position="264"/>
    </location>
</feature>
<feature type="region of interest" description="Disordered" evidence="4">
    <location>
        <begin position="25"/>
        <end position="81"/>
    </location>
</feature>
<evidence type="ECO:0000313" key="7">
    <source>
        <dbReference type="Proteomes" id="UP001642720"/>
    </source>
</evidence>
<feature type="compositionally biased region" description="Basic and acidic residues" evidence="4">
    <location>
        <begin position="173"/>
        <end position="184"/>
    </location>
</feature>
<evidence type="ECO:0000256" key="4">
    <source>
        <dbReference type="SAM" id="MobiDB-lite"/>
    </source>
</evidence>
<dbReference type="Pfam" id="PF17866">
    <property type="entry name" value="AAA_lid_6"/>
    <property type="match status" value="1"/>
</dbReference>
<protein>
    <submittedName>
        <fullName evidence="6">Stage V sporulation protein K</fullName>
    </submittedName>
</protein>
<evidence type="ECO:0000259" key="5">
    <source>
        <dbReference type="SMART" id="SM00382"/>
    </source>
</evidence>
<name>A0ABY2GRI2_9HYPO</name>
<feature type="compositionally biased region" description="Polar residues" evidence="4">
    <location>
        <begin position="38"/>
        <end position="54"/>
    </location>
</feature>
<proteinExistence type="inferred from homology"/>
<dbReference type="CDD" id="cd00009">
    <property type="entry name" value="AAA"/>
    <property type="match status" value="2"/>
</dbReference>
<feature type="compositionally biased region" description="Basic and acidic residues" evidence="4">
    <location>
        <begin position="25"/>
        <end position="35"/>
    </location>
</feature>
<organism evidence="6 7">
    <name type="scientific">Trichoderma ghanense</name>
    <dbReference type="NCBI Taxonomy" id="65468"/>
    <lineage>
        <taxon>Eukaryota</taxon>
        <taxon>Fungi</taxon>
        <taxon>Dikarya</taxon>
        <taxon>Ascomycota</taxon>
        <taxon>Pezizomycotina</taxon>
        <taxon>Sordariomycetes</taxon>
        <taxon>Hypocreomycetidae</taxon>
        <taxon>Hypocreales</taxon>
        <taxon>Hypocreaceae</taxon>
        <taxon>Trichoderma</taxon>
    </lineage>
</organism>